<dbReference type="RefSeq" id="WP_154442457.1">
    <property type="nucleotide sequence ID" value="NZ_JAHLPJ010000001.1"/>
</dbReference>
<keyword evidence="1" id="KW-1133">Transmembrane helix</keyword>
<keyword evidence="1" id="KW-0812">Transmembrane</keyword>
<evidence type="ECO:0008006" key="4">
    <source>
        <dbReference type="Google" id="ProtNLM"/>
    </source>
</evidence>
<evidence type="ECO:0000313" key="3">
    <source>
        <dbReference type="Proteomes" id="UP000469523"/>
    </source>
</evidence>
<dbReference type="AlphaFoldDB" id="A0A6N7XNG1"/>
<reference evidence="2 3" key="1">
    <citation type="submission" date="2019-09" db="EMBL/GenBank/DDBJ databases">
        <title>In-depth cultivation of the pig gut microbiome towards novel bacterial diversity and tailored functional studies.</title>
        <authorList>
            <person name="Wylensek D."/>
            <person name="Hitch T.C.A."/>
            <person name="Clavel T."/>
        </authorList>
    </citation>
    <scope>NUCLEOTIDE SEQUENCE [LARGE SCALE GENOMIC DNA]</scope>
    <source>
        <strain evidence="2 3">WCA3-693-APC-4?</strain>
    </source>
</reference>
<sequence>MKTKRVGTISMAIVLIAFGILIFIAQINSLSAVGLAVKFWPMILILLGGEILWVSFKEKKENENFLVRYDIFSMFIVMIVLFVNICIYGLVETGIMDYIKARVSEETSYRYENYIE</sequence>
<feature type="transmembrane region" description="Helical" evidence="1">
    <location>
        <begin position="68"/>
        <end position="91"/>
    </location>
</feature>
<gene>
    <name evidence="2" type="ORF">FYJ83_16405</name>
</gene>
<evidence type="ECO:0000256" key="1">
    <source>
        <dbReference type="SAM" id="Phobius"/>
    </source>
</evidence>
<feature type="transmembrane region" description="Helical" evidence="1">
    <location>
        <begin position="39"/>
        <end position="56"/>
    </location>
</feature>
<keyword evidence="3" id="KW-1185">Reference proteome</keyword>
<protein>
    <recommendedName>
        <fullName evidence="4">DUF5668 domain-containing protein</fullName>
    </recommendedName>
</protein>
<proteinExistence type="predicted"/>
<accession>A0A6N7XNG1</accession>
<organism evidence="2 3">
    <name type="scientific">Tissierella pigra</name>
    <dbReference type="NCBI Taxonomy" id="2607614"/>
    <lineage>
        <taxon>Bacteria</taxon>
        <taxon>Bacillati</taxon>
        <taxon>Bacillota</taxon>
        <taxon>Tissierellia</taxon>
        <taxon>Tissierellales</taxon>
        <taxon>Tissierellaceae</taxon>
        <taxon>Tissierella</taxon>
    </lineage>
</organism>
<name>A0A6N7XNG1_9FIRM</name>
<dbReference type="Proteomes" id="UP000469523">
    <property type="component" value="Unassembled WGS sequence"/>
</dbReference>
<feature type="transmembrane region" description="Helical" evidence="1">
    <location>
        <begin position="7"/>
        <end position="27"/>
    </location>
</feature>
<comment type="caution">
    <text evidence="2">The sequence shown here is derived from an EMBL/GenBank/DDBJ whole genome shotgun (WGS) entry which is preliminary data.</text>
</comment>
<dbReference type="EMBL" id="VUNQ01000052">
    <property type="protein sequence ID" value="MSU03046.1"/>
    <property type="molecule type" value="Genomic_DNA"/>
</dbReference>
<keyword evidence="1" id="KW-0472">Membrane</keyword>
<evidence type="ECO:0000313" key="2">
    <source>
        <dbReference type="EMBL" id="MSU03046.1"/>
    </source>
</evidence>